<gene>
    <name evidence="2" type="ORF">IAB26_07780</name>
</gene>
<feature type="transmembrane region" description="Helical" evidence="1">
    <location>
        <begin position="160"/>
        <end position="183"/>
    </location>
</feature>
<keyword evidence="1" id="KW-0812">Transmembrane</keyword>
<evidence type="ECO:0000313" key="3">
    <source>
        <dbReference type="Proteomes" id="UP000886886"/>
    </source>
</evidence>
<proteinExistence type="predicted"/>
<dbReference type="Proteomes" id="UP000886886">
    <property type="component" value="Unassembled WGS sequence"/>
</dbReference>
<keyword evidence="1" id="KW-0472">Membrane</keyword>
<dbReference type="AlphaFoldDB" id="A0A9D0ZVZ8"/>
<comment type="caution">
    <text evidence="2">The sequence shown here is derived from an EMBL/GenBank/DDBJ whole genome shotgun (WGS) entry which is preliminary data.</text>
</comment>
<protein>
    <recommendedName>
        <fullName evidence="4">ABC-2 type transport system permease protein</fullName>
    </recommendedName>
</protein>
<evidence type="ECO:0008006" key="4">
    <source>
        <dbReference type="Google" id="ProtNLM"/>
    </source>
</evidence>
<feature type="transmembrane region" description="Helical" evidence="1">
    <location>
        <begin position="190"/>
        <end position="207"/>
    </location>
</feature>
<reference evidence="2" key="1">
    <citation type="submission" date="2020-10" db="EMBL/GenBank/DDBJ databases">
        <authorList>
            <person name="Gilroy R."/>
        </authorList>
    </citation>
    <scope>NUCLEOTIDE SEQUENCE</scope>
    <source>
        <strain evidence="2">ChiSjej3B21-11622</strain>
    </source>
</reference>
<feature type="transmembrane region" description="Helical" evidence="1">
    <location>
        <begin position="125"/>
        <end position="148"/>
    </location>
</feature>
<organism evidence="2 3">
    <name type="scientific">Candidatus Limivivens merdigallinarum</name>
    <dbReference type="NCBI Taxonomy" id="2840859"/>
    <lineage>
        <taxon>Bacteria</taxon>
        <taxon>Bacillati</taxon>
        <taxon>Bacillota</taxon>
        <taxon>Clostridia</taxon>
        <taxon>Lachnospirales</taxon>
        <taxon>Lachnospiraceae</taxon>
        <taxon>Lachnospiraceae incertae sedis</taxon>
        <taxon>Candidatus Limivivens</taxon>
    </lineage>
</organism>
<feature type="transmembrane region" description="Helical" evidence="1">
    <location>
        <begin position="72"/>
        <end position="93"/>
    </location>
</feature>
<accession>A0A9D0ZVZ8</accession>
<name>A0A9D0ZVZ8_9FIRM</name>
<reference evidence="2" key="2">
    <citation type="journal article" date="2021" name="PeerJ">
        <title>Extensive microbial diversity within the chicken gut microbiome revealed by metagenomics and culture.</title>
        <authorList>
            <person name="Gilroy R."/>
            <person name="Ravi A."/>
            <person name="Getino M."/>
            <person name="Pursley I."/>
            <person name="Horton D.L."/>
            <person name="Alikhan N.F."/>
            <person name="Baker D."/>
            <person name="Gharbi K."/>
            <person name="Hall N."/>
            <person name="Watson M."/>
            <person name="Adriaenssens E.M."/>
            <person name="Foster-Nyarko E."/>
            <person name="Jarju S."/>
            <person name="Secka A."/>
            <person name="Antonio M."/>
            <person name="Oren A."/>
            <person name="Chaudhuri R.R."/>
            <person name="La Ragione R."/>
            <person name="Hildebrand F."/>
            <person name="Pallen M.J."/>
        </authorList>
    </citation>
    <scope>NUCLEOTIDE SEQUENCE</scope>
    <source>
        <strain evidence="2">ChiSjej3B21-11622</strain>
    </source>
</reference>
<keyword evidence="1" id="KW-1133">Transmembrane helix</keyword>
<evidence type="ECO:0000256" key="1">
    <source>
        <dbReference type="SAM" id="Phobius"/>
    </source>
</evidence>
<feature type="transmembrane region" description="Helical" evidence="1">
    <location>
        <begin position="239"/>
        <end position="260"/>
    </location>
</feature>
<dbReference type="EMBL" id="DVFT01000117">
    <property type="protein sequence ID" value="HIQ96445.1"/>
    <property type="molecule type" value="Genomic_DNA"/>
</dbReference>
<feature type="transmembrane region" description="Helical" evidence="1">
    <location>
        <begin position="17"/>
        <end position="36"/>
    </location>
</feature>
<sequence>MLSLPLLKKNFKENDRLWLLSAGILTVFTLLMVGMYDPSLEEHLRALAASLPEAVQGALGIQVVENSMTGFLSAYLFGFLFLALPLIYEIVLARRLVERLVKKGTMAYLLNTVVSRKKLIITQGYYLAVSLFALFFYGAALGGLSVWLVFPEEMELSTFFLLYVGAFCLHFFLSGLCFAVSCISSRDQQYLLLGILLPLLFYLFYMLSRASDALFFLGYLTPFSLFDVGLILSGSIHLVWMLPLLAVGGAALYGLGIFLFRRRELNI</sequence>
<evidence type="ECO:0000313" key="2">
    <source>
        <dbReference type="EMBL" id="HIQ96445.1"/>
    </source>
</evidence>